<dbReference type="GO" id="GO:0006281">
    <property type="term" value="P:DNA repair"/>
    <property type="evidence" value="ECO:0007669"/>
    <property type="project" value="UniProtKB-KW"/>
</dbReference>
<evidence type="ECO:0000256" key="8">
    <source>
        <dbReference type="ARBA" id="ARBA00022842"/>
    </source>
</evidence>
<dbReference type="GO" id="GO:0016787">
    <property type="term" value="F:hydrolase activity"/>
    <property type="evidence" value="ECO:0007669"/>
    <property type="project" value="UniProtKB-KW"/>
</dbReference>
<evidence type="ECO:0000256" key="9">
    <source>
        <dbReference type="ARBA" id="ARBA00023204"/>
    </source>
</evidence>
<keyword evidence="13" id="KW-1185">Reference proteome</keyword>
<dbReference type="SUPFAM" id="SSF46934">
    <property type="entry name" value="UBA-like"/>
    <property type="match status" value="1"/>
</dbReference>
<comment type="cofactor">
    <cofactor evidence="2">
        <name>Mg(2+)</name>
        <dbReference type="ChEBI" id="CHEBI:18420"/>
    </cofactor>
</comment>
<proteinExistence type="predicted"/>
<comment type="caution">
    <text evidence="12">The sequence shown here is derived from an EMBL/GenBank/DDBJ whole genome shotgun (WGS) entry which is preliminary data.</text>
</comment>
<dbReference type="GO" id="GO:0004518">
    <property type="term" value="F:nuclease activity"/>
    <property type="evidence" value="ECO:0007669"/>
    <property type="project" value="UniProtKB-KW"/>
</dbReference>
<protein>
    <recommendedName>
        <fullName evidence="11">Endonuclease/exonuclease/phosphatase domain-containing protein</fullName>
    </recommendedName>
</protein>
<evidence type="ECO:0000256" key="6">
    <source>
        <dbReference type="ARBA" id="ARBA00022763"/>
    </source>
</evidence>
<dbReference type="Gene3D" id="1.10.8.10">
    <property type="entry name" value="DNA helicase RuvA subunit, C-terminal domain"/>
    <property type="match status" value="1"/>
</dbReference>
<evidence type="ECO:0000256" key="4">
    <source>
        <dbReference type="ARBA" id="ARBA00022722"/>
    </source>
</evidence>
<dbReference type="GO" id="GO:0046872">
    <property type="term" value="F:metal ion binding"/>
    <property type="evidence" value="ECO:0007669"/>
    <property type="project" value="UniProtKB-KW"/>
</dbReference>
<evidence type="ECO:0000313" key="13">
    <source>
        <dbReference type="Proteomes" id="UP001608902"/>
    </source>
</evidence>
<dbReference type="Pfam" id="PF03372">
    <property type="entry name" value="Exo_endo_phos"/>
    <property type="match status" value="1"/>
</dbReference>
<keyword evidence="10" id="KW-0539">Nucleus</keyword>
<keyword evidence="6" id="KW-0227">DNA damage</keyword>
<sequence>MTSKSDEECEKALQEFVRITNTDEACAHFFLQDTDWELGPALNNFYAKSAGVKEPLPPKTSSRTEMVDTATTSRKRKISDESFTIMSWNIDGLDRCNLATRFKAVCFVISSVSADAVFLQEVTPELVDDLKSNLRREYSILLATPHQPYFTAVLLKPNVELLDHNVILYETSGMGRAMQIVEGRRRGRHIKLLNTHLESTMECSSIRKEQLNQCFALMDTWKNCGDLAVFGGDLNLRDKEVGGIPSGISDAWISAGSDKNCKFTWDTIANGNKGSIKARCRFDRFYWNSCGPLQSASFRLCGQNRIRSCLCFPSDHWAIVAEFR</sequence>
<evidence type="ECO:0000256" key="5">
    <source>
        <dbReference type="ARBA" id="ARBA00022723"/>
    </source>
</evidence>
<dbReference type="PANTHER" id="PTHR15822:SF4">
    <property type="entry name" value="TYROSYL-DNA PHOSPHODIESTERASE 2"/>
    <property type="match status" value="1"/>
</dbReference>
<comment type="subcellular location">
    <subcellularLocation>
        <location evidence="3">Nucleus</location>
        <location evidence="3">PML body</location>
    </subcellularLocation>
</comment>
<dbReference type="Pfam" id="PF14555">
    <property type="entry name" value="UBA_4"/>
    <property type="match status" value="1"/>
</dbReference>
<evidence type="ECO:0000256" key="2">
    <source>
        <dbReference type="ARBA" id="ARBA00001946"/>
    </source>
</evidence>
<evidence type="ECO:0000256" key="3">
    <source>
        <dbReference type="ARBA" id="ARBA00004322"/>
    </source>
</evidence>
<name>A0ABD6F066_9BILA</name>
<dbReference type="EMBL" id="JBGFUD010008331">
    <property type="protein sequence ID" value="MFH4982020.1"/>
    <property type="molecule type" value="Genomic_DNA"/>
</dbReference>
<evidence type="ECO:0000313" key="12">
    <source>
        <dbReference type="EMBL" id="MFH4982020.1"/>
    </source>
</evidence>
<evidence type="ECO:0000259" key="11">
    <source>
        <dbReference type="Pfam" id="PF03372"/>
    </source>
</evidence>
<dbReference type="SUPFAM" id="SSF56219">
    <property type="entry name" value="DNase I-like"/>
    <property type="match status" value="1"/>
</dbReference>
<dbReference type="PANTHER" id="PTHR15822">
    <property type="entry name" value="TRAF AND TNF RECEPTOR-ASSOCIATED PROTEIN"/>
    <property type="match status" value="1"/>
</dbReference>
<dbReference type="GO" id="GO:0016605">
    <property type="term" value="C:PML body"/>
    <property type="evidence" value="ECO:0007669"/>
    <property type="project" value="UniProtKB-SubCell"/>
</dbReference>
<keyword evidence="5" id="KW-0479">Metal-binding</keyword>
<evidence type="ECO:0000256" key="7">
    <source>
        <dbReference type="ARBA" id="ARBA00022801"/>
    </source>
</evidence>
<comment type="cofactor">
    <cofactor evidence="1">
        <name>Mn(2+)</name>
        <dbReference type="ChEBI" id="CHEBI:29035"/>
    </cofactor>
</comment>
<dbReference type="AlphaFoldDB" id="A0ABD6F066"/>
<keyword evidence="8" id="KW-0460">Magnesium</keyword>
<evidence type="ECO:0000256" key="1">
    <source>
        <dbReference type="ARBA" id="ARBA00001936"/>
    </source>
</evidence>
<dbReference type="InterPro" id="IPR051547">
    <property type="entry name" value="TDP2-like"/>
</dbReference>
<gene>
    <name evidence="12" type="ORF">AB6A40_008729</name>
</gene>
<keyword evidence="9" id="KW-0234">DNA repair</keyword>
<dbReference type="Gene3D" id="3.60.10.10">
    <property type="entry name" value="Endonuclease/exonuclease/phosphatase"/>
    <property type="match status" value="1"/>
</dbReference>
<dbReference type="InterPro" id="IPR036691">
    <property type="entry name" value="Endo/exonu/phosph_ase_sf"/>
</dbReference>
<dbReference type="InterPro" id="IPR005135">
    <property type="entry name" value="Endo/exonuclease/phosphatase"/>
</dbReference>
<feature type="domain" description="Endonuclease/exonuclease/phosphatase" evidence="11">
    <location>
        <begin position="86"/>
        <end position="316"/>
    </location>
</feature>
<organism evidence="12 13">
    <name type="scientific">Gnathostoma spinigerum</name>
    <dbReference type="NCBI Taxonomy" id="75299"/>
    <lineage>
        <taxon>Eukaryota</taxon>
        <taxon>Metazoa</taxon>
        <taxon>Ecdysozoa</taxon>
        <taxon>Nematoda</taxon>
        <taxon>Chromadorea</taxon>
        <taxon>Rhabditida</taxon>
        <taxon>Spirurina</taxon>
        <taxon>Gnathostomatomorpha</taxon>
        <taxon>Gnathostomatoidea</taxon>
        <taxon>Gnathostomatidae</taxon>
        <taxon>Gnathostoma</taxon>
    </lineage>
</organism>
<dbReference type="InterPro" id="IPR009060">
    <property type="entry name" value="UBA-like_sf"/>
</dbReference>
<keyword evidence="7" id="KW-0378">Hydrolase</keyword>
<keyword evidence="4" id="KW-0540">Nuclease</keyword>
<reference evidence="12 13" key="1">
    <citation type="submission" date="2024-08" db="EMBL/GenBank/DDBJ databases">
        <title>Gnathostoma spinigerum genome.</title>
        <authorList>
            <person name="Gonzalez-Bertolin B."/>
            <person name="Monzon S."/>
            <person name="Zaballos A."/>
            <person name="Jimenez P."/>
            <person name="Dekumyoy P."/>
            <person name="Varona S."/>
            <person name="Cuesta I."/>
            <person name="Sumanam S."/>
            <person name="Adisakwattana P."/>
            <person name="Gasser R.B."/>
            <person name="Hernandez-Gonzalez A."/>
            <person name="Young N.D."/>
            <person name="Perteguer M.J."/>
        </authorList>
    </citation>
    <scope>NUCLEOTIDE SEQUENCE [LARGE SCALE GENOMIC DNA]</scope>
    <source>
        <strain evidence="12">AL3</strain>
        <tissue evidence="12">Liver</tissue>
    </source>
</reference>
<evidence type="ECO:0000256" key="10">
    <source>
        <dbReference type="ARBA" id="ARBA00023242"/>
    </source>
</evidence>
<dbReference type="Proteomes" id="UP001608902">
    <property type="component" value="Unassembled WGS sequence"/>
</dbReference>
<dbReference type="CDD" id="cd09080">
    <property type="entry name" value="TDP2"/>
    <property type="match status" value="1"/>
</dbReference>
<accession>A0ABD6F066</accession>